<reference evidence="1 2" key="1">
    <citation type="journal article" date="2013" name="ISME J.">
        <title>A metabolic model for members of the genus Tetrasphaera involved in enhanced biological phosphorus removal.</title>
        <authorList>
            <person name="Kristiansen R."/>
            <person name="Nguyen H.T.T."/>
            <person name="Saunders A.M."/>
            <person name="Nielsen J.L."/>
            <person name="Wimmer R."/>
            <person name="Le V.Q."/>
            <person name="McIlroy S.J."/>
            <person name="Petrovski S."/>
            <person name="Seviour R.J."/>
            <person name="Calteau A."/>
            <person name="Nielsen K.L."/>
            <person name="Nielsen P.H."/>
        </authorList>
    </citation>
    <scope>NUCLEOTIDE SEQUENCE [LARGE SCALE GENOMIC DNA]</scope>
    <source>
        <strain evidence="1 2">Ben110</strain>
    </source>
</reference>
<dbReference type="EMBL" id="CAJA01000413">
    <property type="protein sequence ID" value="CCH74688.1"/>
    <property type="molecule type" value="Genomic_DNA"/>
</dbReference>
<dbReference type="SUPFAM" id="SSF54197">
    <property type="entry name" value="HIT-like"/>
    <property type="match status" value="1"/>
</dbReference>
<accession>W6JYS3</accession>
<name>W6JYS3_9MICO</name>
<sequence>MSLATSHGPSALSRISGVSWDTGISNCEVCGFTLWAPITKLQVSWVGLYNDARFPGRLLLSLDDHFEHLDAVPDVQASAFFTDVRHASAVLRHALSLDPPMG</sequence>
<gene>
    <name evidence="1" type="ORF">BN11_4700002</name>
</gene>
<dbReference type="RefSeq" id="WP_157044289.1">
    <property type="nucleotide sequence ID" value="NZ_HG764815.1"/>
</dbReference>
<keyword evidence="2" id="KW-1185">Reference proteome</keyword>
<dbReference type="Gene3D" id="3.30.428.10">
    <property type="entry name" value="HIT-like"/>
    <property type="match status" value="1"/>
</dbReference>
<evidence type="ECO:0000313" key="1">
    <source>
        <dbReference type="EMBL" id="CCH74688.1"/>
    </source>
</evidence>
<dbReference type="InterPro" id="IPR036265">
    <property type="entry name" value="HIT-like_sf"/>
</dbReference>
<comment type="caution">
    <text evidence="1">The sequence shown here is derived from an EMBL/GenBank/DDBJ whole genome shotgun (WGS) entry which is preliminary data.</text>
</comment>
<dbReference type="AlphaFoldDB" id="W6JYS3"/>
<proteinExistence type="predicted"/>
<dbReference type="STRING" id="1193182.BN11_4700002"/>
<evidence type="ECO:0000313" key="2">
    <source>
        <dbReference type="Proteomes" id="UP000035763"/>
    </source>
</evidence>
<protein>
    <submittedName>
        <fullName evidence="1">Uncharacterized protein</fullName>
    </submittedName>
</protein>
<dbReference type="Proteomes" id="UP000035763">
    <property type="component" value="Unassembled WGS sequence"/>
</dbReference>
<dbReference type="OrthoDB" id="9784774at2"/>
<organism evidence="1 2">
    <name type="scientific">Nostocoides australiense Ben110</name>
    <dbReference type="NCBI Taxonomy" id="1193182"/>
    <lineage>
        <taxon>Bacteria</taxon>
        <taxon>Bacillati</taxon>
        <taxon>Actinomycetota</taxon>
        <taxon>Actinomycetes</taxon>
        <taxon>Micrococcales</taxon>
        <taxon>Intrasporangiaceae</taxon>
        <taxon>Nostocoides</taxon>
    </lineage>
</organism>